<dbReference type="Gene3D" id="1.10.357.10">
    <property type="entry name" value="Tetracycline Repressor, domain 2"/>
    <property type="match status" value="1"/>
</dbReference>
<comment type="caution">
    <text evidence="2">The sequence shown here is derived from an EMBL/GenBank/DDBJ whole genome shotgun (WGS) entry which is preliminary data.</text>
</comment>
<sequence length="217" mass="25745">MATKNKKITKEEIISKYMDYVLEHEKEPKTVYKFCKQHEIPESDFYKFFASIPAIKKGIWNTFFTNTIALMKKNKDYESFANRDKLLTFFYTFFEMLTLNRSYALFTLNQGGNQLKNMEQLKELRKHLKEFAKELIVDGNQQKTSKITKHNPSIFSEGAWLQFLFLLKFWMNDESQGFEKTDLAIEKSVNTVFDLFDNTPLDNLVDFGKFLYKETFA</sequence>
<name>A0A3R8RXE6_9FLAO</name>
<feature type="domain" description="Tetracyclin repressor-like C-terminal" evidence="1">
    <location>
        <begin position="85"/>
        <end position="211"/>
    </location>
</feature>
<proteinExistence type="predicted"/>
<dbReference type="OrthoDB" id="977687at2"/>
<accession>A0A3R8RXE6</accession>
<dbReference type="RefSeq" id="WP_125223996.1">
    <property type="nucleotide sequence ID" value="NZ_QUSX01000004.1"/>
</dbReference>
<dbReference type="SUPFAM" id="SSF48498">
    <property type="entry name" value="Tetracyclin repressor-like, C-terminal domain"/>
    <property type="match status" value="1"/>
</dbReference>
<dbReference type="AlphaFoldDB" id="A0A3R8RXE6"/>
<evidence type="ECO:0000259" key="1">
    <source>
        <dbReference type="Pfam" id="PF17931"/>
    </source>
</evidence>
<protein>
    <submittedName>
        <fullName evidence="2">TetR/AcrR family transcriptional regulator</fullName>
    </submittedName>
</protein>
<evidence type="ECO:0000313" key="2">
    <source>
        <dbReference type="EMBL" id="RRQ47582.1"/>
    </source>
</evidence>
<reference evidence="3" key="1">
    <citation type="submission" date="2018-12" db="EMBL/GenBank/DDBJ databases">
        <title>Maribacter lutimaris sp. nov., isolated from marine sediment.</title>
        <authorList>
            <person name="Kim K.K."/>
        </authorList>
    </citation>
    <scope>NUCLEOTIDE SEQUENCE [LARGE SCALE GENOMIC DNA]</scope>
    <source>
        <strain evidence="3">PoM-212</strain>
    </source>
</reference>
<gene>
    <name evidence="2" type="ORF">DZC72_16480</name>
</gene>
<dbReference type="EMBL" id="QUSX01000004">
    <property type="protein sequence ID" value="RRQ47582.1"/>
    <property type="molecule type" value="Genomic_DNA"/>
</dbReference>
<dbReference type="Pfam" id="PF17931">
    <property type="entry name" value="TetR_C_23"/>
    <property type="match status" value="1"/>
</dbReference>
<dbReference type="Proteomes" id="UP000286990">
    <property type="component" value="Unassembled WGS sequence"/>
</dbReference>
<evidence type="ECO:0000313" key="3">
    <source>
        <dbReference type="Proteomes" id="UP000286990"/>
    </source>
</evidence>
<organism evidence="2 3">
    <name type="scientific">Maribacter algicola</name>
    <dbReference type="NCBI Taxonomy" id="2498892"/>
    <lineage>
        <taxon>Bacteria</taxon>
        <taxon>Pseudomonadati</taxon>
        <taxon>Bacteroidota</taxon>
        <taxon>Flavobacteriia</taxon>
        <taxon>Flavobacteriales</taxon>
        <taxon>Flavobacteriaceae</taxon>
        <taxon>Maribacter</taxon>
    </lineage>
</organism>
<keyword evidence="3" id="KW-1185">Reference proteome</keyword>
<dbReference type="InterPro" id="IPR041673">
    <property type="entry name" value="TetR_C_23"/>
</dbReference>
<dbReference type="InterPro" id="IPR036271">
    <property type="entry name" value="Tet_transcr_reg_TetR-rel_C_sf"/>
</dbReference>